<organism evidence="16 17">
    <name type="scientific">Aspergillus turcosus</name>
    <dbReference type="NCBI Taxonomy" id="1245748"/>
    <lineage>
        <taxon>Eukaryota</taxon>
        <taxon>Fungi</taxon>
        <taxon>Dikarya</taxon>
        <taxon>Ascomycota</taxon>
        <taxon>Pezizomycotina</taxon>
        <taxon>Eurotiomycetes</taxon>
        <taxon>Eurotiomycetidae</taxon>
        <taxon>Eurotiales</taxon>
        <taxon>Aspergillaceae</taxon>
        <taxon>Aspergillus</taxon>
        <taxon>Aspergillus subgen. Fumigati</taxon>
    </lineage>
</organism>
<reference evidence="16 17" key="1">
    <citation type="submission" date="2018-08" db="EMBL/GenBank/DDBJ databases">
        <title>Draft genome sequences of two Aspergillus turcosus clinical strains isolated from bronchoalveolar lavage fluid: one azole-susceptible and the other azole-resistant.</title>
        <authorList>
            <person name="Parent-Michaud M."/>
            <person name="Dufresne P.J."/>
            <person name="Fournier E."/>
            <person name="Martineau C."/>
            <person name="Moreira S."/>
            <person name="Perkins V."/>
            <person name="De Repentigny L."/>
            <person name="Dufresne S.F."/>
        </authorList>
    </citation>
    <scope>NUCLEOTIDE SEQUENCE [LARGE SCALE GENOMIC DNA]</scope>
    <source>
        <strain evidence="16">HMR AF 1038</strain>
    </source>
</reference>
<evidence type="ECO:0000259" key="14">
    <source>
        <dbReference type="SMART" id="SM00382"/>
    </source>
</evidence>
<dbReference type="InterPro" id="IPR003593">
    <property type="entry name" value="AAA+_ATPase"/>
</dbReference>
<dbReference type="Pfam" id="PF25426">
    <property type="entry name" value="AAA_lid_BCS1"/>
    <property type="match status" value="1"/>
</dbReference>
<evidence type="ECO:0000256" key="3">
    <source>
        <dbReference type="ARBA" id="ARBA00022692"/>
    </source>
</evidence>
<keyword evidence="4 12" id="KW-0547">Nucleotide-binding</keyword>
<dbReference type="STRING" id="1245748.A0A421DD34"/>
<evidence type="ECO:0000256" key="10">
    <source>
        <dbReference type="ARBA" id="ARBA00023136"/>
    </source>
</evidence>
<dbReference type="GO" id="GO:0016887">
    <property type="term" value="F:ATP hydrolysis activity"/>
    <property type="evidence" value="ECO:0007669"/>
    <property type="project" value="InterPro"/>
</dbReference>
<dbReference type="SMART" id="SM00382">
    <property type="entry name" value="AAA"/>
    <property type="match status" value="1"/>
</dbReference>
<dbReference type="PANTHER" id="PTHR23070">
    <property type="entry name" value="BCS1 AAA-TYPE ATPASE"/>
    <property type="match status" value="1"/>
</dbReference>
<evidence type="ECO:0000256" key="9">
    <source>
        <dbReference type="ARBA" id="ARBA00023128"/>
    </source>
</evidence>
<keyword evidence="7 12" id="KW-0067">ATP-binding</keyword>
<dbReference type="InterPro" id="IPR014851">
    <property type="entry name" value="BCS1_N"/>
</dbReference>
<dbReference type="GO" id="GO:0005524">
    <property type="term" value="F:ATP binding"/>
    <property type="evidence" value="ECO:0007669"/>
    <property type="project" value="UniProtKB-KW"/>
</dbReference>
<keyword evidence="9" id="KW-0496">Mitochondrion</keyword>
<evidence type="ECO:0000256" key="6">
    <source>
        <dbReference type="ARBA" id="ARBA00022801"/>
    </source>
</evidence>
<comment type="catalytic activity">
    <reaction evidence="11">
        <text>ATP + H2O = ADP + phosphate + H(+)</text>
        <dbReference type="Rhea" id="RHEA:13065"/>
        <dbReference type="ChEBI" id="CHEBI:15377"/>
        <dbReference type="ChEBI" id="CHEBI:15378"/>
        <dbReference type="ChEBI" id="CHEBI:30616"/>
        <dbReference type="ChEBI" id="CHEBI:43474"/>
        <dbReference type="ChEBI" id="CHEBI:456216"/>
    </reaction>
    <physiologicalReaction direction="left-to-right" evidence="11">
        <dbReference type="Rhea" id="RHEA:13066"/>
    </physiologicalReaction>
</comment>
<comment type="similarity">
    <text evidence="2">Belongs to the AAA ATPase family. BCS1 subfamily.</text>
</comment>
<dbReference type="SMART" id="SM01024">
    <property type="entry name" value="BCS1_N"/>
    <property type="match status" value="1"/>
</dbReference>
<evidence type="ECO:0000256" key="4">
    <source>
        <dbReference type="ARBA" id="ARBA00022741"/>
    </source>
</evidence>
<sequence>MNKTVEKVFYFSSLAVGSWVAKRLLDEYADLPLQLLCSTIEVHSYDEAYNYLLYWLMKQKFDADKNRLMAITSLTSGQGGWFGEVDKNNDAPEENELEVQADAEYKASLANTRPLLWAPSVGTHWFWYRGRYLALTREMDEHRQTVYTRTEKLRITCFGRDPAILKELMQDARVAFSQKEKGRTVIYRGMKSMFDGELAWKRSTSRPARPLSTVILDEGVKMAFLHDIQHYLHPSTMRWYSDRGIPYRRGYMFYGPPGTGKSSLAFAAAGFLGLNVYMVNLNSRQLTEDALTQLFLTLPRRCLVLLEDIDANEVTGSRKPGAEHRIGKHGISLSSLLNIIDGVAAQEGRVLIMTTNHHEHLDPALVRPGRVDYKLEFQLASRELCAAMFRNIFQVHAETEVDAYAQGDESTKEGSAAELAKEFAEKIPPLTFSPAEIQGYLLRYRESPQDAVAGTESWIETSLAEKASNHEPDGKEPEGDASESTEDEDEDKDDNENANKEPSP</sequence>
<keyword evidence="3" id="KW-0812">Transmembrane</keyword>
<dbReference type="OrthoDB" id="10251412at2759"/>
<comment type="subcellular location">
    <subcellularLocation>
        <location evidence="1">Mitochondrion inner membrane</location>
        <topology evidence="1">Single-pass membrane protein</topology>
    </subcellularLocation>
</comment>
<evidence type="ECO:0000256" key="2">
    <source>
        <dbReference type="ARBA" id="ARBA00007448"/>
    </source>
</evidence>
<evidence type="ECO:0000256" key="5">
    <source>
        <dbReference type="ARBA" id="ARBA00022792"/>
    </source>
</evidence>
<feature type="region of interest" description="Disordered" evidence="13">
    <location>
        <begin position="451"/>
        <end position="504"/>
    </location>
</feature>
<comment type="caution">
    <text evidence="16">The sequence shown here is derived from an EMBL/GenBank/DDBJ whole genome shotgun (WGS) entry which is preliminary data.</text>
</comment>
<evidence type="ECO:0000256" key="7">
    <source>
        <dbReference type="ARBA" id="ARBA00022840"/>
    </source>
</evidence>
<feature type="compositionally biased region" description="Basic and acidic residues" evidence="13">
    <location>
        <begin position="467"/>
        <end position="478"/>
    </location>
</feature>
<evidence type="ECO:0000256" key="1">
    <source>
        <dbReference type="ARBA" id="ARBA00004434"/>
    </source>
</evidence>
<feature type="compositionally biased region" description="Basic and acidic residues" evidence="13">
    <location>
        <begin position="495"/>
        <end position="504"/>
    </location>
</feature>
<feature type="compositionally biased region" description="Acidic residues" evidence="13">
    <location>
        <begin position="479"/>
        <end position="494"/>
    </location>
</feature>
<evidence type="ECO:0000259" key="15">
    <source>
        <dbReference type="SMART" id="SM01024"/>
    </source>
</evidence>
<evidence type="ECO:0000256" key="11">
    <source>
        <dbReference type="ARBA" id="ARBA00048778"/>
    </source>
</evidence>
<dbReference type="InterPro" id="IPR027417">
    <property type="entry name" value="P-loop_NTPase"/>
</dbReference>
<dbReference type="Proteomes" id="UP000215289">
    <property type="component" value="Unassembled WGS sequence"/>
</dbReference>
<dbReference type="Pfam" id="PF00004">
    <property type="entry name" value="AAA"/>
    <property type="match status" value="1"/>
</dbReference>
<dbReference type="AlphaFoldDB" id="A0A421DD34"/>
<accession>A0A421DD34</accession>
<dbReference type="PROSITE" id="PS00674">
    <property type="entry name" value="AAA"/>
    <property type="match status" value="1"/>
</dbReference>
<dbReference type="EMBL" id="NIDN02000021">
    <property type="protein sequence ID" value="RLM00020.1"/>
    <property type="molecule type" value="Genomic_DNA"/>
</dbReference>
<keyword evidence="8" id="KW-1133">Transmembrane helix</keyword>
<protein>
    <recommendedName>
        <fullName evidence="18">BCS1 N-terminal domain-containing protein</fullName>
    </recommendedName>
</protein>
<dbReference type="InterPro" id="IPR003960">
    <property type="entry name" value="ATPase_AAA_CS"/>
</dbReference>
<evidence type="ECO:0000313" key="17">
    <source>
        <dbReference type="Proteomes" id="UP000215289"/>
    </source>
</evidence>
<feature type="domain" description="BCS1 N-terminal" evidence="15">
    <location>
        <begin position="12"/>
        <end position="214"/>
    </location>
</feature>
<keyword evidence="6" id="KW-0378">Hydrolase</keyword>
<evidence type="ECO:0000256" key="12">
    <source>
        <dbReference type="RuleBase" id="RU003651"/>
    </source>
</evidence>
<evidence type="ECO:0000313" key="16">
    <source>
        <dbReference type="EMBL" id="RLM00020.1"/>
    </source>
</evidence>
<dbReference type="InterPro" id="IPR003959">
    <property type="entry name" value="ATPase_AAA_core"/>
</dbReference>
<keyword evidence="10" id="KW-0472">Membrane</keyword>
<dbReference type="Pfam" id="PF08740">
    <property type="entry name" value="BCS1_N"/>
    <property type="match status" value="1"/>
</dbReference>
<keyword evidence="5" id="KW-0999">Mitochondrion inner membrane</keyword>
<evidence type="ECO:0008006" key="18">
    <source>
        <dbReference type="Google" id="ProtNLM"/>
    </source>
</evidence>
<gene>
    <name evidence="16" type="ORF">CFD26_107424</name>
</gene>
<feature type="domain" description="AAA+ ATPase" evidence="14">
    <location>
        <begin position="247"/>
        <end position="381"/>
    </location>
</feature>
<name>A0A421DD34_9EURO</name>
<proteinExistence type="inferred from homology"/>
<dbReference type="Gene3D" id="3.40.50.300">
    <property type="entry name" value="P-loop containing nucleotide triphosphate hydrolases"/>
    <property type="match status" value="1"/>
</dbReference>
<dbReference type="GO" id="GO:0005743">
    <property type="term" value="C:mitochondrial inner membrane"/>
    <property type="evidence" value="ECO:0007669"/>
    <property type="project" value="UniProtKB-SubCell"/>
</dbReference>
<evidence type="ECO:0000256" key="8">
    <source>
        <dbReference type="ARBA" id="ARBA00022989"/>
    </source>
</evidence>
<keyword evidence="17" id="KW-1185">Reference proteome</keyword>
<dbReference type="InterPro" id="IPR057495">
    <property type="entry name" value="AAA_lid_BCS1"/>
</dbReference>
<dbReference type="InterPro" id="IPR050747">
    <property type="entry name" value="Mitochondrial_chaperone_BCS1"/>
</dbReference>
<dbReference type="SUPFAM" id="SSF52540">
    <property type="entry name" value="P-loop containing nucleoside triphosphate hydrolases"/>
    <property type="match status" value="1"/>
</dbReference>
<evidence type="ECO:0000256" key="13">
    <source>
        <dbReference type="SAM" id="MobiDB-lite"/>
    </source>
</evidence>